<feature type="domain" description="CNNM transmembrane" evidence="12">
    <location>
        <begin position="4"/>
        <end position="205"/>
    </location>
</feature>
<dbReference type="EMBL" id="JAKZHW010000002">
    <property type="protein sequence ID" value="MCH8617088.1"/>
    <property type="molecule type" value="Genomic_DNA"/>
</dbReference>
<organism evidence="13 14">
    <name type="scientific">Sphingomonas telluris</name>
    <dbReference type="NCBI Taxonomy" id="2907998"/>
    <lineage>
        <taxon>Bacteria</taxon>
        <taxon>Pseudomonadati</taxon>
        <taxon>Pseudomonadota</taxon>
        <taxon>Alphaproteobacteria</taxon>
        <taxon>Sphingomonadales</taxon>
        <taxon>Sphingomonadaceae</taxon>
        <taxon>Sphingomonas</taxon>
    </lineage>
</organism>
<keyword evidence="6 8" id="KW-0129">CBS domain</keyword>
<evidence type="ECO:0000256" key="7">
    <source>
        <dbReference type="ARBA" id="ARBA00023136"/>
    </source>
</evidence>
<evidence type="ECO:0000313" key="13">
    <source>
        <dbReference type="EMBL" id="MCH8617088.1"/>
    </source>
</evidence>
<dbReference type="InterPro" id="IPR036318">
    <property type="entry name" value="FAD-bd_PCMH-like_sf"/>
</dbReference>
<evidence type="ECO:0000259" key="12">
    <source>
        <dbReference type="PROSITE" id="PS51846"/>
    </source>
</evidence>
<evidence type="ECO:0000256" key="3">
    <source>
        <dbReference type="ARBA" id="ARBA00022692"/>
    </source>
</evidence>
<dbReference type="InterPro" id="IPR000644">
    <property type="entry name" value="CBS_dom"/>
</dbReference>
<evidence type="ECO:0000259" key="11">
    <source>
        <dbReference type="PROSITE" id="PS51371"/>
    </source>
</evidence>
<dbReference type="SUPFAM" id="SSF56176">
    <property type="entry name" value="FAD-binding/transporter-associated domain-like"/>
    <property type="match status" value="1"/>
</dbReference>
<evidence type="ECO:0000256" key="5">
    <source>
        <dbReference type="ARBA" id="ARBA00022989"/>
    </source>
</evidence>
<feature type="transmembrane region" description="Helical" evidence="10">
    <location>
        <begin position="108"/>
        <end position="128"/>
    </location>
</feature>
<name>A0ABS9VQW5_9SPHN</name>
<evidence type="ECO:0000256" key="1">
    <source>
        <dbReference type="ARBA" id="ARBA00004141"/>
    </source>
</evidence>
<dbReference type="PROSITE" id="PS51371">
    <property type="entry name" value="CBS"/>
    <property type="match status" value="2"/>
</dbReference>
<dbReference type="InterPro" id="IPR005170">
    <property type="entry name" value="Transptr-assoc_dom"/>
</dbReference>
<dbReference type="Gene3D" id="3.30.465.10">
    <property type="match status" value="1"/>
</dbReference>
<evidence type="ECO:0000256" key="6">
    <source>
        <dbReference type="ARBA" id="ARBA00023122"/>
    </source>
</evidence>
<dbReference type="InterPro" id="IPR002550">
    <property type="entry name" value="CNNM"/>
</dbReference>
<sequence length="447" mass="48090">MSAPTPIPWIDVVIILALVALNGVLAMSELSIVSAREARLKAMAKSGSRGAQCALDLASDPGRFLATVQTGITLIAIFAGAFSGASLGKPAAERIQQLGFSPETAESLGFGLVIVLTTYVSLVIGEIVPKQIALRSPEPIAAVMARPMLWLSKITAPFVWLLDQTSRLVFKLIGLSRESENTVTAEELHLVVAEAQTAGVLEESERAIISGIVRLADRPVREVMTPRTDVDWIDISKAGEELRQALKEIPHTRVPVAEGSVDNIVGVIQTRDLLDTVLEGRELSLRELVKPAPVIPDLMDAMDALAVLRSAEVPLALVHDEYGHFDGIVTPGSILAALAGAFAHDVEDEEPPLVERDDGSWLVSGAASADLLIDRLGINMPNDRDYATVAGFALSVLKHLPDTGEVFTHDGWKFEVVDLDGRKIDKLIASRPKRRSKEQEPASVVQD</sequence>
<dbReference type="InterPro" id="IPR044751">
    <property type="entry name" value="Ion_transp-like_CBS"/>
</dbReference>
<accession>A0ABS9VQW5</accession>
<keyword evidence="4" id="KW-0677">Repeat</keyword>
<dbReference type="CDD" id="cd04590">
    <property type="entry name" value="CBS_pair_CorC_HlyC_assoc"/>
    <property type="match status" value="1"/>
</dbReference>
<evidence type="ECO:0000256" key="8">
    <source>
        <dbReference type="PROSITE-ProRule" id="PRU00703"/>
    </source>
</evidence>
<feature type="transmembrane region" description="Helical" evidence="10">
    <location>
        <begin position="12"/>
        <end position="33"/>
    </location>
</feature>
<feature type="domain" description="CBS" evidence="11">
    <location>
        <begin position="224"/>
        <end position="283"/>
    </location>
</feature>
<reference evidence="13 14" key="1">
    <citation type="submission" date="2022-03" db="EMBL/GenBank/DDBJ databases">
        <authorList>
            <person name="Jo J.-H."/>
            <person name="Im W.-T."/>
        </authorList>
    </citation>
    <scope>NUCLEOTIDE SEQUENCE [LARGE SCALE GENOMIC DNA]</scope>
    <source>
        <strain evidence="13 14">SM33</strain>
    </source>
</reference>
<feature type="transmembrane region" description="Helical" evidence="10">
    <location>
        <begin position="64"/>
        <end position="88"/>
    </location>
</feature>
<dbReference type="InterPro" id="IPR016169">
    <property type="entry name" value="FAD-bd_PCMH_sub2"/>
</dbReference>
<evidence type="ECO:0000256" key="10">
    <source>
        <dbReference type="SAM" id="Phobius"/>
    </source>
</evidence>
<feature type="domain" description="CBS" evidence="11">
    <location>
        <begin position="288"/>
        <end position="346"/>
    </location>
</feature>
<keyword evidence="5 9" id="KW-1133">Transmembrane helix</keyword>
<dbReference type="PANTHER" id="PTHR22777:SF17">
    <property type="entry name" value="UPF0053 PROTEIN SLL0260"/>
    <property type="match status" value="1"/>
</dbReference>
<dbReference type="Gene3D" id="3.10.580.10">
    <property type="entry name" value="CBS-domain"/>
    <property type="match status" value="1"/>
</dbReference>
<dbReference type="Pfam" id="PF03471">
    <property type="entry name" value="CorC_HlyC"/>
    <property type="match status" value="1"/>
</dbReference>
<evidence type="ECO:0000256" key="4">
    <source>
        <dbReference type="ARBA" id="ARBA00022737"/>
    </source>
</evidence>
<dbReference type="PROSITE" id="PS51846">
    <property type="entry name" value="CNNM"/>
    <property type="match status" value="1"/>
</dbReference>
<comment type="caution">
    <text evidence="13">The sequence shown here is derived from an EMBL/GenBank/DDBJ whole genome shotgun (WGS) entry which is preliminary data.</text>
</comment>
<dbReference type="RefSeq" id="WP_241447958.1">
    <property type="nucleotide sequence ID" value="NZ_JAKZHW010000002.1"/>
</dbReference>
<comment type="similarity">
    <text evidence="2">Belongs to the UPF0053 family. Hemolysin C subfamily.</text>
</comment>
<dbReference type="Pfam" id="PF01595">
    <property type="entry name" value="CNNM"/>
    <property type="match status" value="1"/>
</dbReference>
<dbReference type="SMART" id="SM01091">
    <property type="entry name" value="CorC_HlyC"/>
    <property type="match status" value="1"/>
</dbReference>
<evidence type="ECO:0000256" key="2">
    <source>
        <dbReference type="ARBA" id="ARBA00006446"/>
    </source>
</evidence>
<evidence type="ECO:0000256" key="9">
    <source>
        <dbReference type="PROSITE-ProRule" id="PRU01193"/>
    </source>
</evidence>
<dbReference type="InterPro" id="IPR046342">
    <property type="entry name" value="CBS_dom_sf"/>
</dbReference>
<dbReference type="Proteomes" id="UP001203058">
    <property type="component" value="Unassembled WGS sequence"/>
</dbReference>
<gene>
    <name evidence="13" type="ORF">LZ016_13390</name>
</gene>
<dbReference type="SUPFAM" id="SSF54631">
    <property type="entry name" value="CBS-domain pair"/>
    <property type="match status" value="1"/>
</dbReference>
<evidence type="ECO:0000313" key="14">
    <source>
        <dbReference type="Proteomes" id="UP001203058"/>
    </source>
</evidence>
<keyword evidence="14" id="KW-1185">Reference proteome</keyword>
<protein>
    <submittedName>
        <fullName evidence="13">Hemolysin family protein</fullName>
    </submittedName>
</protein>
<dbReference type="PANTHER" id="PTHR22777">
    <property type="entry name" value="HEMOLYSIN-RELATED"/>
    <property type="match status" value="1"/>
</dbReference>
<comment type="subcellular location">
    <subcellularLocation>
        <location evidence="1">Membrane</location>
        <topology evidence="1">Multi-pass membrane protein</topology>
    </subcellularLocation>
</comment>
<keyword evidence="3 9" id="KW-0812">Transmembrane</keyword>
<proteinExistence type="inferred from homology"/>
<keyword evidence="7 9" id="KW-0472">Membrane</keyword>